<keyword evidence="9" id="KW-0539">Nucleus</keyword>
<feature type="transmembrane region" description="Helical" evidence="12">
    <location>
        <begin position="739"/>
        <end position="757"/>
    </location>
</feature>
<feature type="region of interest" description="Disordered" evidence="11">
    <location>
        <begin position="1"/>
        <end position="47"/>
    </location>
</feature>
<evidence type="ECO:0000313" key="16">
    <source>
        <dbReference type="Proteomes" id="UP001530293"/>
    </source>
</evidence>
<proteinExistence type="inferred from homology"/>
<accession>A0ABD3MBY6</accession>
<keyword evidence="7 10" id="KW-0175">Coiled coil</keyword>
<comment type="similarity">
    <text evidence="3">Belongs to the peroxisomal membrane protein PXMP2/4 family.</text>
</comment>
<keyword evidence="16" id="KW-1185">Reference proteome</keyword>
<dbReference type="InterPro" id="IPR007248">
    <property type="entry name" value="Mpv17_PMP22"/>
</dbReference>
<feature type="region of interest" description="Disordered" evidence="11">
    <location>
        <begin position="874"/>
        <end position="897"/>
    </location>
</feature>
<dbReference type="PANTHER" id="PTHR14428:SF5">
    <property type="entry name" value="NUCLEOLAR COMPLEX PROTEIN 3 HOMOLOG"/>
    <property type="match status" value="1"/>
</dbReference>
<name>A0ABD3MBY6_9STRA</name>
<comment type="subcellular location">
    <subcellularLocation>
        <location evidence="1">Membrane</location>
        <topology evidence="1">Multi-pass membrane protein</topology>
    </subcellularLocation>
    <subcellularLocation>
        <location evidence="2">Nucleus</location>
        <location evidence="2">Nucleolus</location>
    </subcellularLocation>
</comment>
<feature type="compositionally biased region" description="Basic and acidic residues" evidence="11">
    <location>
        <begin position="99"/>
        <end position="112"/>
    </location>
</feature>
<evidence type="ECO:0000256" key="1">
    <source>
        <dbReference type="ARBA" id="ARBA00004141"/>
    </source>
</evidence>
<comment type="caution">
    <text evidence="15">The sequence shown here is derived from an EMBL/GenBank/DDBJ whole genome shotgun (WGS) entry which is preliminary data.</text>
</comment>
<evidence type="ECO:0000256" key="7">
    <source>
        <dbReference type="ARBA" id="ARBA00023054"/>
    </source>
</evidence>
<sequence>MAAMGRKRSRSAGATKSNDGGSDDKKMTRRQKMAAMAKTPYFTPKPTSTIQRIDLPLEQLLPQQRIDLIADLSESILEDPSTALNSSRTEIGGGASKGSAKEEDNSQKEPIYHKTQSKISKLLDLATLSNNGHDAHAARLALLSLLAIFQDILPSYRIRVPTEAEMSVRVSKETKATWDYERKLLQAYQKFLQLLEKTWEDGKSGLSWNVNGKSNSGGGGPPTTLAATAILALAALLQTCYNFNFRTNLLQIVVRQANNRSSEEVRSACCNSLSSMFIKDAQGDASLEAVRLMSKMVKQQFTPTGNHSRGSKPIHPDVLNTWLSLPLRVHEDEAVAAKLAAAAKAKKAKKSEKDNEMLEIEKELKEGEATVDKLELARNQTDCLHTVTLTYFRILKLVVASQEEEVNNTKGQNTKSDKSNSSSLELLPCALRGLAKFSHLIHLDAMVDLLAVLKDLLKNVSSLPPDVAIHCILCALKTLRGPGSDTLPVDPKEYLIPLYNLLPRLAFANVEQRENGVEHDKTIDAAIQCLDHAFLQRRELSTARLAAFIKRLASTSLHCPAHLSTPLIACARQISSRYSSSTSSKIDRMLENEEDIVAEGMFAPDAEDPEHSNAHATSLWELALLKYHIHPKLVEQAVGMAEGRLLKLPGEAPGKILASMSRDAQEGFISQKAVWKKHPLDTVGQNKDADDIFTTFSKFYVSFPFAASFLTASILAALADAVAQYQDECITKFDVKRNLAMILYSGLISGICVEFMYSRIFPQIFRLSGKVNLLVHALKMTIVDECINAPILWLPPAYIFQAVLYRTSKREAVKKYILDVKTNGLLTKYWSLWLPMSFINFSIIPSHFRVAFVAVVSFFWMIILSIVTNRRNGMEEKEPEPCPAEAEPPRLNPRAWD</sequence>
<dbReference type="Pfam" id="PF03914">
    <property type="entry name" value="CBF"/>
    <property type="match status" value="1"/>
</dbReference>
<evidence type="ECO:0000256" key="3">
    <source>
        <dbReference type="ARBA" id="ARBA00006824"/>
    </source>
</evidence>
<feature type="transmembrane region" description="Helical" evidence="12">
    <location>
        <begin position="850"/>
        <end position="867"/>
    </location>
</feature>
<evidence type="ECO:0000259" key="14">
    <source>
        <dbReference type="Pfam" id="PF07540"/>
    </source>
</evidence>
<dbReference type="GO" id="GO:0016020">
    <property type="term" value="C:membrane"/>
    <property type="evidence" value="ECO:0007669"/>
    <property type="project" value="UniProtKB-SubCell"/>
</dbReference>
<evidence type="ECO:0000259" key="13">
    <source>
        <dbReference type="Pfam" id="PF03914"/>
    </source>
</evidence>
<dbReference type="Pfam" id="PF04117">
    <property type="entry name" value="Mpv17_PMP22"/>
    <property type="match status" value="1"/>
</dbReference>
<dbReference type="Pfam" id="PF07540">
    <property type="entry name" value="NOC3p"/>
    <property type="match status" value="1"/>
</dbReference>
<evidence type="ECO:0000313" key="15">
    <source>
        <dbReference type="EMBL" id="KAL3760301.1"/>
    </source>
</evidence>
<comment type="similarity">
    <text evidence="4">Belongs to the CBF/MAK21 family.</text>
</comment>
<dbReference type="GO" id="GO:0005730">
    <property type="term" value="C:nucleolus"/>
    <property type="evidence" value="ECO:0007669"/>
    <property type="project" value="UniProtKB-SubCell"/>
</dbReference>
<evidence type="ECO:0000256" key="12">
    <source>
        <dbReference type="SAM" id="Phobius"/>
    </source>
</evidence>
<dbReference type="InterPro" id="IPR005612">
    <property type="entry name" value="CCAAT-binding_factor"/>
</dbReference>
<feature type="compositionally biased region" description="Basic residues" evidence="11">
    <location>
        <begin position="1"/>
        <end position="10"/>
    </location>
</feature>
<feature type="coiled-coil region" evidence="10">
    <location>
        <begin position="343"/>
        <end position="377"/>
    </location>
</feature>
<evidence type="ECO:0000256" key="11">
    <source>
        <dbReference type="SAM" id="MobiDB-lite"/>
    </source>
</evidence>
<evidence type="ECO:0000256" key="2">
    <source>
        <dbReference type="ARBA" id="ARBA00004604"/>
    </source>
</evidence>
<protein>
    <submittedName>
        <fullName evidence="15">Uncharacterized protein</fullName>
    </submittedName>
</protein>
<feature type="domain" description="CCAAT-binding factor" evidence="13">
    <location>
        <begin position="490"/>
        <end position="634"/>
    </location>
</feature>
<dbReference type="Proteomes" id="UP001530293">
    <property type="component" value="Unassembled WGS sequence"/>
</dbReference>
<feature type="transmembrane region" description="Helical" evidence="12">
    <location>
        <begin position="787"/>
        <end position="805"/>
    </location>
</feature>
<dbReference type="EMBL" id="JALLBG020000189">
    <property type="protein sequence ID" value="KAL3760301.1"/>
    <property type="molecule type" value="Genomic_DNA"/>
</dbReference>
<keyword evidence="6 12" id="KW-1133">Transmembrane helix</keyword>
<evidence type="ECO:0000256" key="9">
    <source>
        <dbReference type="ARBA" id="ARBA00023242"/>
    </source>
</evidence>
<organism evidence="15 16">
    <name type="scientific">Discostella pseudostelligera</name>
    <dbReference type="NCBI Taxonomy" id="259834"/>
    <lineage>
        <taxon>Eukaryota</taxon>
        <taxon>Sar</taxon>
        <taxon>Stramenopiles</taxon>
        <taxon>Ochrophyta</taxon>
        <taxon>Bacillariophyta</taxon>
        <taxon>Coscinodiscophyceae</taxon>
        <taxon>Thalassiosirophycidae</taxon>
        <taxon>Stephanodiscales</taxon>
        <taxon>Stephanodiscaceae</taxon>
        <taxon>Discostella</taxon>
    </lineage>
</organism>
<feature type="region of interest" description="Disordered" evidence="11">
    <location>
        <begin position="80"/>
        <end position="113"/>
    </location>
</feature>
<feature type="transmembrane region" description="Helical" evidence="12">
    <location>
        <begin position="826"/>
        <end position="844"/>
    </location>
</feature>
<dbReference type="AlphaFoldDB" id="A0ABD3MBY6"/>
<evidence type="ECO:0000256" key="8">
    <source>
        <dbReference type="ARBA" id="ARBA00023136"/>
    </source>
</evidence>
<evidence type="ECO:0000256" key="4">
    <source>
        <dbReference type="ARBA" id="ARBA00007797"/>
    </source>
</evidence>
<dbReference type="InterPro" id="IPR016903">
    <property type="entry name" value="Nucleolar_cplx-assoc_3"/>
</dbReference>
<evidence type="ECO:0000256" key="10">
    <source>
        <dbReference type="SAM" id="Coils"/>
    </source>
</evidence>
<dbReference type="PANTHER" id="PTHR14428">
    <property type="entry name" value="NUCLEOLAR COMPLEX PROTEIN 3"/>
    <property type="match status" value="1"/>
</dbReference>
<feature type="domain" description="Nucleolar complex-associated protein 3 N-terminal" evidence="14">
    <location>
        <begin position="106"/>
        <end position="191"/>
    </location>
</feature>
<evidence type="ECO:0000256" key="5">
    <source>
        <dbReference type="ARBA" id="ARBA00022692"/>
    </source>
</evidence>
<keyword evidence="8 12" id="KW-0472">Membrane</keyword>
<feature type="transmembrane region" description="Helical" evidence="12">
    <location>
        <begin position="699"/>
        <end position="718"/>
    </location>
</feature>
<evidence type="ECO:0000256" key="6">
    <source>
        <dbReference type="ARBA" id="ARBA00022989"/>
    </source>
</evidence>
<reference evidence="15 16" key="1">
    <citation type="submission" date="2024-10" db="EMBL/GenBank/DDBJ databases">
        <title>Updated reference genomes for cyclostephanoid diatoms.</title>
        <authorList>
            <person name="Roberts W.R."/>
            <person name="Alverson A.J."/>
        </authorList>
    </citation>
    <scope>NUCLEOTIDE SEQUENCE [LARGE SCALE GENOMIC DNA]</scope>
    <source>
        <strain evidence="15 16">AJA232-27</strain>
    </source>
</reference>
<dbReference type="InterPro" id="IPR011501">
    <property type="entry name" value="Noc3_N"/>
</dbReference>
<gene>
    <name evidence="15" type="ORF">ACHAWU_006299</name>
</gene>
<keyword evidence="5 12" id="KW-0812">Transmembrane</keyword>